<dbReference type="Gene3D" id="1.10.10.10">
    <property type="entry name" value="Winged helix-like DNA-binding domain superfamily/Winged helix DNA-binding domain"/>
    <property type="match status" value="1"/>
</dbReference>
<dbReference type="STRING" id="909613.UO65_3431"/>
<gene>
    <name evidence="3" type="ORF">UO65_3431</name>
</gene>
<dbReference type="InterPro" id="IPR036388">
    <property type="entry name" value="WH-like_DNA-bd_sf"/>
</dbReference>
<dbReference type="PANTHER" id="PTHR33164:SF99">
    <property type="entry name" value="MARR FAMILY REGULATORY PROTEIN"/>
    <property type="match status" value="1"/>
</dbReference>
<sequence>MGMAEETRWLSGAEQDVWRTFITMTSALTDSLDRQLQRDAKMPYTYYEILVVLSEAPRRELRMSELAGLRGSSRSRLSHAVSRLEEAGWVERRECPTDKRGQLAALTDAGFAALAAAAPGHVTAVRESLFDRLTAEQVRVLGEISAAVLGGLDPDMLLPGNHPRDCGGGHVADSPHTAEVGQPEVGADT</sequence>
<dbReference type="InterPro" id="IPR000835">
    <property type="entry name" value="HTH_MarR-typ"/>
</dbReference>
<reference evidence="3 4" key="1">
    <citation type="journal article" date="2014" name="Genome Announc.">
        <title>Draft Genome Sequence of the Antitrypanosomally Active Sponge-Associated Bacterium Actinokineospora sp. Strain EG49.</title>
        <authorList>
            <person name="Harjes J."/>
            <person name="Ryu T."/>
            <person name="Abdelmohsen U.R."/>
            <person name="Moitinho-Silva L."/>
            <person name="Horn H."/>
            <person name="Ravasi T."/>
            <person name="Hentschel U."/>
        </authorList>
    </citation>
    <scope>NUCLEOTIDE SEQUENCE [LARGE SCALE GENOMIC DNA]</scope>
    <source>
        <strain evidence="3 4">EG49</strain>
    </source>
</reference>
<dbReference type="PANTHER" id="PTHR33164">
    <property type="entry name" value="TRANSCRIPTIONAL REGULATOR, MARR FAMILY"/>
    <property type="match status" value="1"/>
</dbReference>
<keyword evidence="4" id="KW-1185">Reference proteome</keyword>
<dbReference type="InterPro" id="IPR039422">
    <property type="entry name" value="MarR/SlyA-like"/>
</dbReference>
<evidence type="ECO:0000256" key="1">
    <source>
        <dbReference type="SAM" id="MobiDB-lite"/>
    </source>
</evidence>
<evidence type="ECO:0000313" key="3">
    <source>
        <dbReference type="EMBL" id="EWC61280.1"/>
    </source>
</evidence>
<proteinExistence type="predicted"/>
<feature type="region of interest" description="Disordered" evidence="1">
    <location>
        <begin position="164"/>
        <end position="189"/>
    </location>
</feature>
<dbReference type="Pfam" id="PF12802">
    <property type="entry name" value="MarR_2"/>
    <property type="match status" value="1"/>
</dbReference>
<protein>
    <submittedName>
        <fullName evidence="3">Transcriptional regulator, MarR family</fullName>
    </submittedName>
</protein>
<dbReference type="PRINTS" id="PR00598">
    <property type="entry name" value="HTHMARR"/>
</dbReference>
<dbReference type="SUPFAM" id="SSF46785">
    <property type="entry name" value="Winged helix' DNA-binding domain"/>
    <property type="match status" value="1"/>
</dbReference>
<dbReference type="eggNOG" id="COG1846">
    <property type="taxonomic scope" value="Bacteria"/>
</dbReference>
<dbReference type="PATRIC" id="fig|909613.9.peg.3432"/>
<comment type="caution">
    <text evidence="3">The sequence shown here is derived from an EMBL/GenBank/DDBJ whole genome shotgun (WGS) entry which is preliminary data.</text>
</comment>
<dbReference type="GO" id="GO:0006950">
    <property type="term" value="P:response to stress"/>
    <property type="evidence" value="ECO:0007669"/>
    <property type="project" value="TreeGrafter"/>
</dbReference>
<dbReference type="AlphaFoldDB" id="W7IKA4"/>
<accession>W7IKA4</accession>
<dbReference type="SMART" id="SM00347">
    <property type="entry name" value="HTH_MARR"/>
    <property type="match status" value="1"/>
</dbReference>
<dbReference type="GO" id="GO:0003700">
    <property type="term" value="F:DNA-binding transcription factor activity"/>
    <property type="evidence" value="ECO:0007669"/>
    <property type="project" value="InterPro"/>
</dbReference>
<dbReference type="Proteomes" id="UP000019277">
    <property type="component" value="Unassembled WGS sequence"/>
</dbReference>
<dbReference type="PROSITE" id="PS50995">
    <property type="entry name" value="HTH_MARR_2"/>
    <property type="match status" value="1"/>
</dbReference>
<evidence type="ECO:0000259" key="2">
    <source>
        <dbReference type="PROSITE" id="PS50995"/>
    </source>
</evidence>
<name>W7IKA4_9PSEU</name>
<evidence type="ECO:0000313" key="4">
    <source>
        <dbReference type="Proteomes" id="UP000019277"/>
    </source>
</evidence>
<dbReference type="EMBL" id="AYXG01000121">
    <property type="protein sequence ID" value="EWC61280.1"/>
    <property type="molecule type" value="Genomic_DNA"/>
</dbReference>
<dbReference type="InterPro" id="IPR036390">
    <property type="entry name" value="WH_DNA-bd_sf"/>
</dbReference>
<feature type="domain" description="HTH marR-type" evidence="2">
    <location>
        <begin position="14"/>
        <end position="150"/>
    </location>
</feature>
<accession>A0A8E3BGZ8</accession>
<organism evidence="3 4">
    <name type="scientific">Actinokineospora spheciospongiae</name>
    <dbReference type="NCBI Taxonomy" id="909613"/>
    <lineage>
        <taxon>Bacteria</taxon>
        <taxon>Bacillati</taxon>
        <taxon>Actinomycetota</taxon>
        <taxon>Actinomycetes</taxon>
        <taxon>Pseudonocardiales</taxon>
        <taxon>Pseudonocardiaceae</taxon>
        <taxon>Actinokineospora</taxon>
    </lineage>
</organism>